<keyword evidence="2" id="KW-0472">Membrane</keyword>
<dbReference type="PANTHER" id="PTHR35313:SF1">
    <property type="entry name" value="NO EXINE FORMATION 1"/>
    <property type="match status" value="1"/>
</dbReference>
<protein>
    <submittedName>
        <fullName evidence="3">Uncharacterized protein</fullName>
    </submittedName>
</protein>
<dbReference type="Proteomes" id="UP000743370">
    <property type="component" value="Unassembled WGS sequence"/>
</dbReference>
<feature type="region of interest" description="Disordered" evidence="1">
    <location>
        <begin position="20"/>
        <end position="62"/>
    </location>
</feature>
<reference evidence="3 4" key="1">
    <citation type="submission" date="2020-05" db="EMBL/GenBank/DDBJ databases">
        <title>Vigna angularis (adzuki bean) Var. LongXiaoDou No. 4 denovo assembly.</title>
        <authorList>
            <person name="Xiang H."/>
        </authorList>
    </citation>
    <scope>NUCLEOTIDE SEQUENCE [LARGE SCALE GENOMIC DNA]</scope>
    <source>
        <tissue evidence="3">Leaf</tissue>
    </source>
</reference>
<evidence type="ECO:0000313" key="4">
    <source>
        <dbReference type="Proteomes" id="UP000743370"/>
    </source>
</evidence>
<gene>
    <name evidence="3" type="ORF">HKW66_Vig0151920</name>
</gene>
<keyword evidence="2" id="KW-1133">Transmembrane helix</keyword>
<dbReference type="EMBL" id="JABFOF010000008">
    <property type="protein sequence ID" value="KAG2384045.1"/>
    <property type="molecule type" value="Genomic_DNA"/>
</dbReference>
<dbReference type="AlphaFoldDB" id="A0A8T0JUM5"/>
<evidence type="ECO:0000256" key="1">
    <source>
        <dbReference type="SAM" id="MobiDB-lite"/>
    </source>
</evidence>
<evidence type="ECO:0000313" key="3">
    <source>
        <dbReference type="EMBL" id="KAG2384045.1"/>
    </source>
</evidence>
<sequence>MSKVQENSVNLKHGVLNVDECDVENPITSKTKDRPRGSRPKGGVEAAKKSRSPSPFSSSLNLNDSHPWPSRQVHDNGISSTSASSRSLKTPSSFAHNYRIAIALIPSALFLVVLGGTPVVAILNALSLKPAAFFVVCFSLIFAQVAFFLSSSSSLFAAINSSVVVAAIASFTFFLGAWSSLQFKWLLLQNPSIVVALEHLLFACLPVSVAAEGFVWGFLANFLQDIALCPSPIFWPLQAAPALTPRHCSVLHRRWLQLL</sequence>
<evidence type="ECO:0000256" key="2">
    <source>
        <dbReference type="SAM" id="Phobius"/>
    </source>
</evidence>
<feature type="transmembrane region" description="Helical" evidence="2">
    <location>
        <begin position="199"/>
        <end position="223"/>
    </location>
</feature>
<dbReference type="PANTHER" id="PTHR35313">
    <property type="entry name" value="NO EXINE FORMATION 1"/>
    <property type="match status" value="1"/>
</dbReference>
<feature type="compositionally biased region" description="Low complexity" evidence="1">
    <location>
        <begin position="52"/>
        <end position="62"/>
    </location>
</feature>
<proteinExistence type="predicted"/>
<feature type="transmembrane region" description="Helical" evidence="2">
    <location>
        <begin position="156"/>
        <end position="179"/>
    </location>
</feature>
<keyword evidence="2" id="KW-0812">Transmembrane</keyword>
<organism evidence="3 4">
    <name type="scientific">Phaseolus angularis</name>
    <name type="common">Azuki bean</name>
    <name type="synonym">Vigna angularis</name>
    <dbReference type="NCBI Taxonomy" id="3914"/>
    <lineage>
        <taxon>Eukaryota</taxon>
        <taxon>Viridiplantae</taxon>
        <taxon>Streptophyta</taxon>
        <taxon>Embryophyta</taxon>
        <taxon>Tracheophyta</taxon>
        <taxon>Spermatophyta</taxon>
        <taxon>Magnoliopsida</taxon>
        <taxon>eudicotyledons</taxon>
        <taxon>Gunneridae</taxon>
        <taxon>Pentapetalae</taxon>
        <taxon>rosids</taxon>
        <taxon>fabids</taxon>
        <taxon>Fabales</taxon>
        <taxon>Fabaceae</taxon>
        <taxon>Papilionoideae</taxon>
        <taxon>50 kb inversion clade</taxon>
        <taxon>NPAAA clade</taxon>
        <taxon>indigoferoid/millettioid clade</taxon>
        <taxon>Phaseoleae</taxon>
        <taxon>Vigna</taxon>
    </lineage>
</organism>
<comment type="caution">
    <text evidence="3">The sequence shown here is derived from an EMBL/GenBank/DDBJ whole genome shotgun (WGS) entry which is preliminary data.</text>
</comment>
<feature type="transmembrane region" description="Helical" evidence="2">
    <location>
        <begin position="100"/>
        <end position="125"/>
    </location>
</feature>
<feature type="transmembrane region" description="Helical" evidence="2">
    <location>
        <begin position="131"/>
        <end position="149"/>
    </location>
</feature>
<accession>A0A8T0JUM5</accession>
<name>A0A8T0JUM5_PHAAN</name>